<dbReference type="InterPro" id="IPR007788">
    <property type="entry name" value="QCT"/>
</dbReference>
<proteinExistence type="predicted"/>
<feature type="signal peptide" evidence="1">
    <location>
        <begin position="1"/>
        <end position="19"/>
    </location>
</feature>
<dbReference type="EMBL" id="CP019650">
    <property type="protein sequence ID" value="AQQ67295.1"/>
    <property type="molecule type" value="Genomic_DNA"/>
</dbReference>
<dbReference type="OrthoDB" id="9783700at2"/>
<sequence length="267" mass="30133">MKTTLAALLWLTLFTPALAAADPGPVDFQVLERKSRPADRFTQGLYFDGERWLESSGLYGRSWLAEYTDPSANPVRRKWLAGNRFAEGLAVFNDYLYLLTYRAGELQIYDLRNFNLVHLLHYKGEGWGLTSDGESLIMSNGSDTLTFRTPDGFEVTRHLKVTGGGQNWAMLNELEYVNGLIWANIWQDSRVIAIDPETGEVQGWLDLAQLAKQSLRGRRHVDAVANGIAWDESRNGLWVTGKYWPDLYLLRPQGLGFDSPEEASGLE</sequence>
<protein>
    <submittedName>
        <fullName evidence="2">Glutamine cyclotransferase</fullName>
    </submittedName>
</protein>
<keyword evidence="1" id="KW-0732">Signal</keyword>
<dbReference type="SUPFAM" id="SSF50969">
    <property type="entry name" value="YVTN repeat-like/Quinoprotein amine dehydrogenase"/>
    <property type="match status" value="1"/>
</dbReference>
<accession>A0A1Q2M3I3</accession>
<dbReference type="PANTHER" id="PTHR31270:SF1">
    <property type="entry name" value="GLUTAMINYL-PEPTIDE CYCLOTRANSFERASE"/>
    <property type="match status" value="1"/>
</dbReference>
<organism evidence="2 3">
    <name type="scientific">Microbulbifer agarilyticus</name>
    <dbReference type="NCBI Taxonomy" id="260552"/>
    <lineage>
        <taxon>Bacteria</taxon>
        <taxon>Pseudomonadati</taxon>
        <taxon>Pseudomonadota</taxon>
        <taxon>Gammaproteobacteria</taxon>
        <taxon>Cellvibrionales</taxon>
        <taxon>Microbulbiferaceae</taxon>
        <taxon>Microbulbifer</taxon>
    </lineage>
</organism>
<dbReference type="Pfam" id="PF05096">
    <property type="entry name" value="Glu_cyclase_2"/>
    <property type="match status" value="1"/>
</dbReference>
<feature type="chain" id="PRO_5012026663" evidence="1">
    <location>
        <begin position="20"/>
        <end position="267"/>
    </location>
</feature>
<reference evidence="2" key="1">
    <citation type="submission" date="2017-02" db="EMBL/GenBank/DDBJ databases">
        <title>Genome of Microbulbifer agarilyticus GP101.</title>
        <authorList>
            <person name="Jung J."/>
            <person name="Bae S.S."/>
            <person name="Baek K."/>
        </authorList>
    </citation>
    <scope>NUCLEOTIDE SEQUENCE [LARGE SCALE GENOMIC DNA]</scope>
    <source>
        <strain evidence="2">GP101</strain>
    </source>
</reference>
<evidence type="ECO:0000313" key="2">
    <source>
        <dbReference type="EMBL" id="AQQ67295.1"/>
    </source>
</evidence>
<evidence type="ECO:0000256" key="1">
    <source>
        <dbReference type="SAM" id="SignalP"/>
    </source>
</evidence>
<keyword evidence="3" id="KW-1185">Reference proteome</keyword>
<dbReference type="PANTHER" id="PTHR31270">
    <property type="entry name" value="GLUTAMINYL-PEPTIDE CYCLOTRANSFERASE"/>
    <property type="match status" value="1"/>
</dbReference>
<dbReference type="RefSeq" id="WP_077402320.1">
    <property type="nucleotide sequence ID" value="NZ_CP019650.1"/>
</dbReference>
<gene>
    <name evidence="2" type="ORF">Mag101_06330</name>
</gene>
<evidence type="ECO:0000313" key="3">
    <source>
        <dbReference type="Proteomes" id="UP000188219"/>
    </source>
</evidence>
<name>A0A1Q2M3I3_9GAMM</name>
<dbReference type="KEGG" id="maga:Mag101_06330"/>
<dbReference type="Proteomes" id="UP000188219">
    <property type="component" value="Chromosome"/>
</dbReference>
<dbReference type="GO" id="GO:0016603">
    <property type="term" value="F:glutaminyl-peptide cyclotransferase activity"/>
    <property type="evidence" value="ECO:0007669"/>
    <property type="project" value="InterPro"/>
</dbReference>
<dbReference type="AlphaFoldDB" id="A0A1Q2M3I3"/>
<dbReference type="InterPro" id="IPR011044">
    <property type="entry name" value="Quino_amine_DH_bsu"/>
</dbReference>